<gene>
    <name evidence="9" type="ORF">GCM10010326_14600</name>
</gene>
<evidence type="ECO:0000313" key="10">
    <source>
        <dbReference type="Proteomes" id="UP000600946"/>
    </source>
</evidence>
<accession>A0ABQ2ZQ14</accession>
<feature type="transmembrane region" description="Helical" evidence="7">
    <location>
        <begin position="812"/>
        <end position="832"/>
    </location>
</feature>
<evidence type="ECO:0000256" key="3">
    <source>
        <dbReference type="ARBA" id="ARBA00022692"/>
    </source>
</evidence>
<feature type="transmembrane region" description="Helical" evidence="7">
    <location>
        <begin position="374"/>
        <end position="400"/>
    </location>
</feature>
<organism evidence="9 10">
    <name type="scientific">Streptomyces xanthochromogenes</name>
    <dbReference type="NCBI Taxonomy" id="67384"/>
    <lineage>
        <taxon>Bacteria</taxon>
        <taxon>Bacillati</taxon>
        <taxon>Actinomycetota</taxon>
        <taxon>Actinomycetes</taxon>
        <taxon>Kitasatosporales</taxon>
        <taxon>Streptomycetaceae</taxon>
        <taxon>Streptomyces</taxon>
    </lineage>
</organism>
<feature type="transmembrane region" description="Helical" evidence="7">
    <location>
        <begin position="406"/>
        <end position="430"/>
    </location>
</feature>
<dbReference type="Proteomes" id="UP000600946">
    <property type="component" value="Unassembled WGS sequence"/>
</dbReference>
<comment type="caution">
    <text evidence="9">The sequence shown here is derived from an EMBL/GenBank/DDBJ whole genome shotgun (WGS) entry which is preliminary data.</text>
</comment>
<comment type="subcellular location">
    <subcellularLocation>
        <location evidence="1">Cell membrane</location>
        <topology evidence="1">Multi-pass membrane protein</topology>
    </subcellularLocation>
</comment>
<evidence type="ECO:0000256" key="1">
    <source>
        <dbReference type="ARBA" id="ARBA00004651"/>
    </source>
</evidence>
<dbReference type="InterPro" id="IPR050250">
    <property type="entry name" value="Macrolide_Exporter_MacB"/>
</dbReference>
<evidence type="ECO:0000256" key="7">
    <source>
        <dbReference type="SAM" id="Phobius"/>
    </source>
</evidence>
<evidence type="ECO:0000256" key="6">
    <source>
        <dbReference type="ARBA" id="ARBA00038076"/>
    </source>
</evidence>
<feature type="transmembrane region" description="Helical" evidence="7">
    <location>
        <begin position="767"/>
        <end position="791"/>
    </location>
</feature>
<dbReference type="PANTHER" id="PTHR30572:SF4">
    <property type="entry name" value="ABC TRANSPORTER PERMEASE YTRF"/>
    <property type="match status" value="1"/>
</dbReference>
<dbReference type="GeneID" id="96289463"/>
<feature type="domain" description="ABC3 transporter permease C-terminal" evidence="8">
    <location>
        <begin position="773"/>
        <end position="881"/>
    </location>
</feature>
<name>A0ABQ2ZQ14_9ACTN</name>
<evidence type="ECO:0000259" key="8">
    <source>
        <dbReference type="Pfam" id="PF02687"/>
    </source>
</evidence>
<evidence type="ECO:0000256" key="2">
    <source>
        <dbReference type="ARBA" id="ARBA00022475"/>
    </source>
</evidence>
<keyword evidence="2" id="KW-1003">Cell membrane</keyword>
<feature type="transmembrane region" description="Helical" evidence="7">
    <location>
        <begin position="330"/>
        <end position="353"/>
    </location>
</feature>
<proteinExistence type="inferred from homology"/>
<sequence length="909" mass="92486">MTGKAVAPWTRTRLRTAPGAAAALALLVLVIAWLAAAYPRGVDTYEDEGLRDTVASAPPGRTALQFTAGAPGLGLPDDQRAEMIGPQPMKQRFDAVVRNVPAPLTSDPAQSTYGLRTTRKLVSDEPYLPRPNGLPPRFTVASQADLGSHSCLVSGRLPTGSAGPQAAEAEVAVTADTARTLHITAGSVLRVAGLGRPPLTFRVTGIVAPLLPEAGYWSVLSALRTPELVPASDDRDAPKYWHGGLLLAPGAAATLFATEGKPEMYVQLAPDTTTLTARQLGGVKSSLASLGSGPALSRLHTVYATSATSYTELDRVLLSYETVRGSIDPVVAVAGFGTATVAAVVLLMAGGLAASRRTAELALLRARGGALRQIAGRLLAESAVVVVPAAALGLLLAVLAVPEGRFGPALAATAGVAALGCLALPVRAALTHRTVRSAAERTDLVREKPSARRTVAELTLLALAVAAVFALRRRGTAGGPTDSLLSAAPVLVGVIAALVLIRLYPLPLRWAARPAARLRSTVGFLSLARAGRAPGGGALPLLALLTALTTAAFGGSVLAGSADARDRAALYATGTDARIGSDLPLPKDLPERVSKVPGVAGVSPVHIEYSVPLPSGAGDGDRTAVAGIDPASYARLTAGTALGIDADRLEAPPGAPGKAVLPAIASPSVARHLGKEPVRLHVGGQDVTVRVIAARDRSAAVPQSDFLLLDTAGLRTRYPTVLLVGGASLDAKALRKAAEGAHASVLLRSEVRQEYADSPLQTGAGRIYAAAVAAGAGLAVLALLLSLLRGAPERSALLARLRTMGLTRGQGRLLLVLEALPPALLAGAGGALTGWASIALLAPGIDLAGLALAGTGGLAPVGAELRADPMSLVLPAVCVVLLAAGVAAAQAWWSGRRGTITELRAGDAR</sequence>
<reference evidence="10" key="1">
    <citation type="journal article" date="2019" name="Int. J. Syst. Evol. Microbiol.">
        <title>The Global Catalogue of Microorganisms (GCM) 10K type strain sequencing project: providing services to taxonomists for standard genome sequencing and annotation.</title>
        <authorList>
            <consortium name="The Broad Institute Genomics Platform"/>
            <consortium name="The Broad Institute Genome Sequencing Center for Infectious Disease"/>
            <person name="Wu L."/>
            <person name="Ma J."/>
        </authorList>
    </citation>
    <scope>NUCLEOTIDE SEQUENCE [LARGE SCALE GENOMIC DNA]</scope>
    <source>
        <strain evidence="10">JCM 4594</strain>
    </source>
</reference>
<keyword evidence="4 7" id="KW-1133">Transmembrane helix</keyword>
<dbReference type="RefSeq" id="WP_190026575.1">
    <property type="nucleotide sequence ID" value="NZ_BMUU01000002.1"/>
</dbReference>
<evidence type="ECO:0000313" key="9">
    <source>
        <dbReference type="EMBL" id="GGY22421.1"/>
    </source>
</evidence>
<keyword evidence="10" id="KW-1185">Reference proteome</keyword>
<evidence type="ECO:0000256" key="5">
    <source>
        <dbReference type="ARBA" id="ARBA00023136"/>
    </source>
</evidence>
<feature type="transmembrane region" description="Helical" evidence="7">
    <location>
        <begin position="538"/>
        <end position="559"/>
    </location>
</feature>
<dbReference type="EMBL" id="BMUU01000002">
    <property type="protein sequence ID" value="GGY22421.1"/>
    <property type="molecule type" value="Genomic_DNA"/>
</dbReference>
<comment type="similarity">
    <text evidence="6">Belongs to the ABC-4 integral membrane protein family.</text>
</comment>
<keyword evidence="5 7" id="KW-0472">Membrane</keyword>
<feature type="transmembrane region" description="Helical" evidence="7">
    <location>
        <begin position="483"/>
        <end position="504"/>
    </location>
</feature>
<dbReference type="InterPro" id="IPR003838">
    <property type="entry name" value="ABC3_permease_C"/>
</dbReference>
<protein>
    <submittedName>
        <fullName evidence="9">Membrane protein</fullName>
    </submittedName>
</protein>
<feature type="transmembrane region" description="Helical" evidence="7">
    <location>
        <begin position="451"/>
        <end position="471"/>
    </location>
</feature>
<dbReference type="Pfam" id="PF02687">
    <property type="entry name" value="FtsX"/>
    <property type="match status" value="1"/>
</dbReference>
<keyword evidence="3 7" id="KW-0812">Transmembrane</keyword>
<dbReference type="PANTHER" id="PTHR30572">
    <property type="entry name" value="MEMBRANE COMPONENT OF TRANSPORTER-RELATED"/>
    <property type="match status" value="1"/>
</dbReference>
<feature type="transmembrane region" description="Helical" evidence="7">
    <location>
        <begin position="872"/>
        <end position="893"/>
    </location>
</feature>
<evidence type="ECO:0000256" key="4">
    <source>
        <dbReference type="ARBA" id="ARBA00022989"/>
    </source>
</evidence>